<accession>A0ABW8U218</accession>
<dbReference type="Proteomes" id="UP001623553">
    <property type="component" value="Unassembled WGS sequence"/>
</dbReference>
<feature type="transmembrane region" description="Helical" evidence="1">
    <location>
        <begin position="359"/>
        <end position="379"/>
    </location>
</feature>
<reference evidence="3 4" key="1">
    <citation type="submission" date="2024-07" db="EMBL/GenBank/DDBJ databases">
        <authorList>
            <person name="Pitt A."/>
            <person name="Hahn M.W."/>
        </authorList>
    </citation>
    <scope>NUCLEOTIDE SEQUENCE [LARGE SCALE GENOMIC DNA]</scope>
    <source>
        <strain evidence="3 4">2-BAHN-186B</strain>
    </source>
</reference>
<dbReference type="PANTHER" id="PTHR40407:SF1">
    <property type="entry name" value="HEPARAN-ALPHA-GLUCOSAMINIDE N-ACETYLTRANSFERASE CATALYTIC DOMAIN-CONTAINING PROTEIN"/>
    <property type="match status" value="1"/>
</dbReference>
<keyword evidence="4" id="KW-1185">Reference proteome</keyword>
<dbReference type="EMBL" id="JBEWZF010000003">
    <property type="protein sequence ID" value="MFL0299239.1"/>
    <property type="molecule type" value="Genomic_DNA"/>
</dbReference>
<feature type="transmembrane region" description="Helical" evidence="1">
    <location>
        <begin position="314"/>
        <end position="333"/>
    </location>
</feature>
<feature type="transmembrane region" description="Helical" evidence="1">
    <location>
        <begin position="57"/>
        <end position="78"/>
    </location>
</feature>
<name>A0ABW8U218_9BACT</name>
<keyword evidence="1" id="KW-0472">Membrane</keyword>
<gene>
    <name evidence="3" type="ORF">AAE961_10185</name>
</gene>
<feature type="transmembrane region" description="Helical" evidence="1">
    <location>
        <begin position="143"/>
        <end position="161"/>
    </location>
</feature>
<comment type="caution">
    <text evidence="3">The sequence shown here is derived from an EMBL/GenBank/DDBJ whole genome shotgun (WGS) entry which is preliminary data.</text>
</comment>
<dbReference type="RefSeq" id="WP_406800950.1">
    <property type="nucleotide sequence ID" value="NZ_JBEWZF010000003.1"/>
</dbReference>
<proteinExistence type="predicted"/>
<feature type="transmembrane region" description="Helical" evidence="1">
    <location>
        <begin position="227"/>
        <end position="245"/>
    </location>
</feature>
<feature type="transmembrane region" description="Helical" evidence="1">
    <location>
        <begin position="117"/>
        <end position="136"/>
    </location>
</feature>
<evidence type="ECO:0000313" key="4">
    <source>
        <dbReference type="Proteomes" id="UP001623553"/>
    </source>
</evidence>
<dbReference type="Pfam" id="PF07786">
    <property type="entry name" value="HGSNAT_cat"/>
    <property type="match status" value="1"/>
</dbReference>
<evidence type="ECO:0000313" key="3">
    <source>
        <dbReference type="EMBL" id="MFL0299239.1"/>
    </source>
</evidence>
<evidence type="ECO:0000259" key="2">
    <source>
        <dbReference type="Pfam" id="PF07786"/>
    </source>
</evidence>
<feature type="transmembrane region" description="Helical" evidence="1">
    <location>
        <begin position="194"/>
        <end position="215"/>
    </location>
</feature>
<keyword evidence="1" id="KW-1133">Transmembrane helix</keyword>
<feature type="transmembrane region" description="Helical" evidence="1">
    <location>
        <begin position="276"/>
        <end position="294"/>
    </location>
</feature>
<protein>
    <submittedName>
        <fullName evidence="3">Heparan-alpha-glucosaminide N-acetyltransferase domain-containing protein</fullName>
    </submittedName>
</protein>
<keyword evidence="1" id="KW-0812">Transmembrane</keyword>
<evidence type="ECO:0000256" key="1">
    <source>
        <dbReference type="SAM" id="Phobius"/>
    </source>
</evidence>
<sequence>MSSVSITKRIDSIDVLRGIVMVIMAIDHVREFIHVQAFTDDPLNVLTTTPVLYFTRWITHLCAPTFVFLSGLSIYLQSIRKTKAELSSFLFKRGIWLIFVEFGLISLAMTFNPLYNLLIMQVIWAIGISMIILGFLIRLPFKVVLAIGLIIVLGHNFLDFYEAEPGFKAGFWWDLLHHGSFAIYPIGGEHFLAIMYPFLPWTGLMILGYCFGVYFTNQFSSSQRQKVLLTYGLSLLVFFVLLRSINLYGDPHPWTPQASGFQTFLSFMTVHKYPPSLAYMSVMMGIAILMLAFLENIQNKISAMFRVFGRTAFFYYIIHFYLAHLISTLLFFYNGHSFDEAIKGLQKIPFLFSIPGEGVGLGLVYLVWILLIVSLYPLCKWYDAYKTAHKEKWWLSYL</sequence>
<feature type="domain" description="Heparan-alpha-glucosaminide N-acetyltransferase catalytic" evidence="2">
    <location>
        <begin position="9"/>
        <end position="224"/>
    </location>
</feature>
<organism evidence="3 4">
    <name type="scientific">Aquirufa novilacunae</name>
    <dbReference type="NCBI Taxonomy" id="3139305"/>
    <lineage>
        <taxon>Bacteria</taxon>
        <taxon>Pseudomonadati</taxon>
        <taxon>Bacteroidota</taxon>
        <taxon>Cytophagia</taxon>
        <taxon>Cytophagales</taxon>
        <taxon>Flectobacillaceae</taxon>
        <taxon>Aquirufa</taxon>
    </lineage>
</organism>
<dbReference type="InterPro" id="IPR012429">
    <property type="entry name" value="HGSNAT_cat"/>
</dbReference>
<dbReference type="PANTHER" id="PTHR40407">
    <property type="entry name" value="MEMBRANE PROTEIN-LIKE PROTEIN"/>
    <property type="match status" value="1"/>
</dbReference>
<feature type="transmembrane region" description="Helical" evidence="1">
    <location>
        <begin position="90"/>
        <end position="111"/>
    </location>
</feature>